<dbReference type="InParanoid" id="M3Y3P3"/>
<dbReference type="AlphaFoldDB" id="M3Y3P3"/>
<feature type="compositionally biased region" description="Low complexity" evidence="1">
    <location>
        <begin position="194"/>
        <end position="214"/>
    </location>
</feature>
<feature type="region of interest" description="Disordered" evidence="1">
    <location>
        <begin position="1"/>
        <end position="40"/>
    </location>
</feature>
<evidence type="ECO:0000313" key="2">
    <source>
        <dbReference type="Ensembl" id="ENSMPUP00000005944.1"/>
    </source>
</evidence>
<reference evidence="2" key="1">
    <citation type="submission" date="2024-06" db="UniProtKB">
        <authorList>
            <consortium name="Ensembl"/>
        </authorList>
    </citation>
    <scope>IDENTIFICATION</scope>
</reference>
<feature type="region of interest" description="Disordered" evidence="1">
    <location>
        <begin position="194"/>
        <end position="241"/>
    </location>
</feature>
<accession>M3Y3P3</accession>
<feature type="compositionally biased region" description="Low complexity" evidence="1">
    <location>
        <begin position="22"/>
        <end position="36"/>
    </location>
</feature>
<feature type="region of interest" description="Disordered" evidence="1">
    <location>
        <begin position="275"/>
        <end position="418"/>
    </location>
</feature>
<protein>
    <submittedName>
        <fullName evidence="2">Uncharacterized protein</fullName>
    </submittedName>
</protein>
<dbReference type="EMBL" id="AEYP01096780">
    <property type="status" value="NOT_ANNOTATED_CDS"/>
    <property type="molecule type" value="Genomic_DNA"/>
</dbReference>
<proteinExistence type="predicted"/>
<organism evidence="2">
    <name type="scientific">Mustela putorius furo</name>
    <name type="common">European domestic ferret</name>
    <name type="synonym">Mustela furo</name>
    <dbReference type="NCBI Taxonomy" id="9669"/>
    <lineage>
        <taxon>Eukaryota</taxon>
        <taxon>Metazoa</taxon>
        <taxon>Chordata</taxon>
        <taxon>Craniata</taxon>
        <taxon>Vertebrata</taxon>
        <taxon>Euteleostomi</taxon>
        <taxon>Mammalia</taxon>
        <taxon>Eutheria</taxon>
        <taxon>Laurasiatheria</taxon>
        <taxon>Carnivora</taxon>
        <taxon>Caniformia</taxon>
        <taxon>Musteloidea</taxon>
        <taxon>Mustelidae</taxon>
        <taxon>Mustelinae</taxon>
        <taxon>Mustela</taxon>
    </lineage>
</organism>
<dbReference type="EMBL" id="AEYP01096781">
    <property type="status" value="NOT_ANNOTATED_CDS"/>
    <property type="molecule type" value="Genomic_DNA"/>
</dbReference>
<evidence type="ECO:0000256" key="1">
    <source>
        <dbReference type="SAM" id="MobiDB-lite"/>
    </source>
</evidence>
<name>M3Y3P3_MUSPF</name>
<feature type="compositionally biased region" description="Low complexity" evidence="1">
    <location>
        <begin position="338"/>
        <end position="355"/>
    </location>
</feature>
<feature type="compositionally biased region" description="Low complexity" evidence="1">
    <location>
        <begin position="294"/>
        <end position="305"/>
    </location>
</feature>
<dbReference type="Ensembl" id="ENSMPUT00000006049.1">
    <property type="protein sequence ID" value="ENSMPUP00000005944.1"/>
    <property type="gene ID" value="ENSMPUG00000005996.1"/>
</dbReference>
<dbReference type="HOGENOM" id="CLU_658153_0_0_1"/>
<sequence>HGPAAKVTRAPRQTTLAAAEQGTSRSRLGTSSGSRLPGDRFSASPSDVYCRSLELQLCVFPGAPSTTRTPALRSAPRGFRLGLPPVPERVLCRGRPIAPARGKDLFSLNSRHRPAGRSSGAASGSALGSAHLRLLVWTRLAQLLRSFPAASPQLPRSFTRSFPAASRAASPQLHAQLHPSFPAASPQLHAQLPRSFPAASRAASRAASPQLPRSFSAASPQRSLGRTRADWTRGSAGPPGCSASAAVPYPLSGLWTPANSGKPAFNVYFRSSRRVLPRSPDHGPRPQSPRPRLRLPAGRAPRPRGSVAFHPRSRVPGSARAEESADRQPPPRHGSLVPAPASPARRLSAGARPAPESARCVPAPRRTNSNERTGAEGRPSPPPPSPVPQSVRFAPGARYLASSSHSENPLVPRRAPPT</sequence>